<reference evidence="2" key="1">
    <citation type="submission" date="2017-09" db="EMBL/GenBank/DDBJ databases">
        <title>Depth-based differentiation of microbial function through sediment-hosted aquifers and enrichment of novel symbionts in the deep terrestrial subsurface.</title>
        <authorList>
            <person name="Probst A.J."/>
            <person name="Ladd B."/>
            <person name="Jarett J.K."/>
            <person name="Geller-Mcgrath D.E."/>
            <person name="Sieber C.M.K."/>
            <person name="Emerson J.B."/>
            <person name="Anantharaman K."/>
            <person name="Thomas B.C."/>
            <person name="Malmstrom R."/>
            <person name="Stieglmeier M."/>
            <person name="Klingl A."/>
            <person name="Woyke T."/>
            <person name="Ryan C.M."/>
            <person name="Banfield J.F."/>
        </authorList>
    </citation>
    <scope>NUCLEOTIDE SEQUENCE [LARGE SCALE GENOMIC DNA]</scope>
</reference>
<name>A0A2M6WQJ4_9BACT</name>
<protein>
    <submittedName>
        <fullName evidence="1">Uncharacterized protein</fullName>
    </submittedName>
</protein>
<dbReference type="AlphaFoldDB" id="A0A2M6WQJ4"/>
<dbReference type="Proteomes" id="UP000228964">
    <property type="component" value="Unassembled WGS sequence"/>
</dbReference>
<evidence type="ECO:0000313" key="2">
    <source>
        <dbReference type="Proteomes" id="UP000228964"/>
    </source>
</evidence>
<accession>A0A2M6WQJ4</accession>
<dbReference type="EMBL" id="PFAO01000050">
    <property type="protein sequence ID" value="PIT95042.1"/>
    <property type="molecule type" value="Genomic_DNA"/>
</dbReference>
<sequence length="76" mass="8934">MAQTTQVKIKSGATKIPAKIVEAIFEELRLLRNEVRLLLPQEELEEYTHPDRIKHSYRKAIKKYPPVSLLYRPFAK</sequence>
<organism evidence="1 2">
    <name type="scientific">Candidatus Falkowbacteria bacterium CG10_big_fil_rev_8_21_14_0_10_38_22</name>
    <dbReference type="NCBI Taxonomy" id="1974564"/>
    <lineage>
        <taxon>Bacteria</taxon>
        <taxon>Candidatus Falkowiibacteriota</taxon>
    </lineage>
</organism>
<evidence type="ECO:0000313" key="1">
    <source>
        <dbReference type="EMBL" id="PIT95042.1"/>
    </source>
</evidence>
<comment type="caution">
    <text evidence="1">The sequence shown here is derived from an EMBL/GenBank/DDBJ whole genome shotgun (WGS) entry which is preliminary data.</text>
</comment>
<proteinExistence type="predicted"/>
<gene>
    <name evidence="1" type="ORF">COT96_02100</name>
</gene>